<keyword evidence="4" id="KW-1185">Reference proteome</keyword>
<dbReference type="Proteomes" id="UP001627408">
    <property type="component" value="Unassembled WGS sequence"/>
</dbReference>
<keyword evidence="3" id="KW-0813">Transport</keyword>
<dbReference type="RefSeq" id="WP_407592990.1">
    <property type="nucleotide sequence ID" value="NZ_JBHDIY010000002.1"/>
</dbReference>
<sequence length="145" mass="15376">MTPTLQILFGSALLTGCALLHVAIIASAIPLVKGLALKVSGIGRTMRRALVLGLGVLVILLAHTVQVWTWALVFLLSEALTTFPESFYFAMVTYTTLGYGDLVLGEGLRIFATFAAVTGLLTFGISTAFLISLLSALFPSMKAKP</sequence>
<dbReference type="GO" id="GO:0034220">
    <property type="term" value="P:monoatomic ion transmembrane transport"/>
    <property type="evidence" value="ECO:0007669"/>
    <property type="project" value="UniProtKB-KW"/>
</dbReference>
<name>A0ABW8UW58_9RHOB</name>
<keyword evidence="1" id="KW-1133">Transmembrane helix</keyword>
<keyword evidence="1" id="KW-0472">Membrane</keyword>
<reference evidence="3 4" key="1">
    <citation type="submission" date="2024-08" db="EMBL/GenBank/DDBJ databases">
        <title>Tateyamaria sp. nov., isolated from marine algae.</title>
        <authorList>
            <person name="Choi B.J."/>
            <person name="Kim J.M."/>
            <person name="Lee J.K."/>
            <person name="Choi D.G."/>
            <person name="Bayburt H."/>
            <person name="Baek J.H."/>
            <person name="Han D.M."/>
            <person name="Jeon C.O."/>
        </authorList>
    </citation>
    <scope>NUCLEOTIDE SEQUENCE [LARGE SCALE GENOMIC DNA]</scope>
    <source>
        <strain evidence="3 4">KMU-156</strain>
    </source>
</reference>
<evidence type="ECO:0000313" key="4">
    <source>
        <dbReference type="Proteomes" id="UP001627408"/>
    </source>
</evidence>
<feature type="transmembrane region" description="Helical" evidence="1">
    <location>
        <begin position="111"/>
        <end position="138"/>
    </location>
</feature>
<feature type="transmembrane region" description="Helical" evidence="1">
    <location>
        <begin position="6"/>
        <end position="29"/>
    </location>
</feature>
<keyword evidence="1" id="KW-0812">Transmembrane</keyword>
<proteinExistence type="predicted"/>
<dbReference type="InterPro" id="IPR013099">
    <property type="entry name" value="K_chnl_dom"/>
</dbReference>
<dbReference type="EMBL" id="JBHDIY010000002">
    <property type="protein sequence ID" value="MFL4471157.1"/>
    <property type="molecule type" value="Genomic_DNA"/>
</dbReference>
<evidence type="ECO:0000256" key="1">
    <source>
        <dbReference type="SAM" id="Phobius"/>
    </source>
</evidence>
<accession>A0ABW8UW58</accession>
<dbReference type="SUPFAM" id="SSF81324">
    <property type="entry name" value="Voltage-gated potassium channels"/>
    <property type="match status" value="1"/>
</dbReference>
<comment type="caution">
    <text evidence="3">The sequence shown here is derived from an EMBL/GenBank/DDBJ whole genome shotgun (WGS) entry which is preliminary data.</text>
</comment>
<feature type="domain" description="Potassium channel" evidence="2">
    <location>
        <begin position="65"/>
        <end position="134"/>
    </location>
</feature>
<evidence type="ECO:0000259" key="2">
    <source>
        <dbReference type="Pfam" id="PF07885"/>
    </source>
</evidence>
<gene>
    <name evidence="3" type="ORF">ACERZ8_15170</name>
</gene>
<dbReference type="Pfam" id="PF07885">
    <property type="entry name" value="Ion_trans_2"/>
    <property type="match status" value="1"/>
</dbReference>
<feature type="transmembrane region" description="Helical" evidence="1">
    <location>
        <begin position="87"/>
        <end position="104"/>
    </location>
</feature>
<protein>
    <submittedName>
        <fullName evidence="3">Potassium channel family protein</fullName>
    </submittedName>
</protein>
<keyword evidence="3" id="KW-0407">Ion channel</keyword>
<organism evidence="3 4">
    <name type="scientific">Tateyamaria armeniaca</name>
    <dbReference type="NCBI Taxonomy" id="2518930"/>
    <lineage>
        <taxon>Bacteria</taxon>
        <taxon>Pseudomonadati</taxon>
        <taxon>Pseudomonadota</taxon>
        <taxon>Alphaproteobacteria</taxon>
        <taxon>Rhodobacterales</taxon>
        <taxon>Roseobacteraceae</taxon>
        <taxon>Tateyamaria</taxon>
    </lineage>
</organism>
<evidence type="ECO:0000313" key="3">
    <source>
        <dbReference type="EMBL" id="MFL4471157.1"/>
    </source>
</evidence>
<keyword evidence="3" id="KW-0406">Ion transport</keyword>
<dbReference type="Gene3D" id="1.10.287.70">
    <property type="match status" value="1"/>
</dbReference>
<feature type="transmembrane region" description="Helical" evidence="1">
    <location>
        <begin position="50"/>
        <end position="75"/>
    </location>
</feature>